<sequence>VTTDDSNLDIVLKRASMKDKTIIITTLNQAWTEPHSNSLFDIFLESFRIGEGTRKLLNHLVVVSLDPKAHAQCKYKHPHCFAINTSSFDLPSSEENALTPNYIELMWIRIHLLTSILEMGYNFVFSGADVVWLRNPFPHFYPDADFQILSDRFIGSSRNLKNSANAGFKYVKSNKRTIELYKFWYESKKNHPGLNDQDVLNKIKFDPYIKNIGITIRFLDTAYFSGFCEVSKKDFNTVCTIISNCCFGVEAKVHDLRLVLLDWRKFMELLPRQKLLQQSWSGPHKCRYIYFF</sequence>
<dbReference type="PANTHER" id="PTHR46038">
    <property type="entry name" value="EXPRESSED PROTEIN-RELATED"/>
    <property type="match status" value="1"/>
</dbReference>
<evidence type="ECO:0000313" key="2">
    <source>
        <dbReference type="EMBL" id="ESR66644.1"/>
    </source>
</evidence>
<dbReference type="Proteomes" id="UP000030687">
    <property type="component" value="Unassembled WGS sequence"/>
</dbReference>
<dbReference type="Pfam" id="PF03407">
    <property type="entry name" value="Nucleotid_trans"/>
    <property type="match status" value="1"/>
</dbReference>
<proteinExistence type="predicted"/>
<dbReference type="PANTHER" id="PTHR46038:SF13">
    <property type="entry name" value="GLYCOSYLTRANSFERASE"/>
    <property type="match status" value="1"/>
</dbReference>
<dbReference type="InterPro" id="IPR044821">
    <property type="entry name" value="At1g28695/At4g15970-like"/>
</dbReference>
<feature type="domain" description="Nucleotide-diphospho-sugar transferase" evidence="1">
    <location>
        <begin position="56"/>
        <end position="256"/>
    </location>
</feature>
<dbReference type="OMA" id="QIHRHCF"/>
<dbReference type="Gramene" id="ESR66644">
    <property type="protein sequence ID" value="ESR66644"/>
    <property type="gene ID" value="CICLE_v10010447mg"/>
</dbReference>
<keyword evidence="3" id="KW-1185">Reference proteome</keyword>
<organism evidence="2 3">
    <name type="scientific">Citrus clementina</name>
    <name type="common">Clementine</name>
    <name type="synonym">Citrus deliciosa x Citrus sinensis</name>
    <dbReference type="NCBI Taxonomy" id="85681"/>
    <lineage>
        <taxon>Eukaryota</taxon>
        <taxon>Viridiplantae</taxon>
        <taxon>Streptophyta</taxon>
        <taxon>Embryophyta</taxon>
        <taxon>Tracheophyta</taxon>
        <taxon>Spermatophyta</taxon>
        <taxon>Magnoliopsida</taxon>
        <taxon>eudicotyledons</taxon>
        <taxon>Gunneridae</taxon>
        <taxon>Pentapetalae</taxon>
        <taxon>rosids</taxon>
        <taxon>malvids</taxon>
        <taxon>Sapindales</taxon>
        <taxon>Rutaceae</taxon>
        <taxon>Aurantioideae</taxon>
        <taxon>Citrus</taxon>
    </lineage>
</organism>
<dbReference type="KEGG" id="cic:CICLE_v10010447mg"/>
<reference evidence="2 3" key="1">
    <citation type="submission" date="2013-10" db="EMBL/GenBank/DDBJ databases">
        <authorList>
            <consortium name="International Citrus Genome Consortium"/>
            <person name="Jenkins J."/>
            <person name="Schmutz J."/>
            <person name="Prochnik S."/>
            <person name="Rokhsar D."/>
            <person name="Gmitter F."/>
            <person name="Ollitrault P."/>
            <person name="Machado M."/>
            <person name="Talon M."/>
            <person name="Wincker P."/>
            <person name="Jaillon O."/>
            <person name="Morgante M."/>
        </authorList>
    </citation>
    <scope>NUCLEOTIDE SEQUENCE</scope>
    <source>
        <strain evidence="3">cv. Clemenules</strain>
    </source>
</reference>
<evidence type="ECO:0000259" key="1">
    <source>
        <dbReference type="Pfam" id="PF03407"/>
    </source>
</evidence>
<protein>
    <recommendedName>
        <fullName evidence="1">Nucleotide-diphospho-sugar transferase domain-containing protein</fullName>
    </recommendedName>
</protein>
<name>V4WIU3_CITCL</name>
<gene>
    <name evidence="2" type="ORF">CICLE_v10010447mg</name>
</gene>
<dbReference type="InterPro" id="IPR005069">
    <property type="entry name" value="Nucl-diP-sugar_transferase"/>
</dbReference>
<dbReference type="AlphaFoldDB" id="V4WIU3"/>
<evidence type="ECO:0000313" key="3">
    <source>
        <dbReference type="Proteomes" id="UP000030687"/>
    </source>
</evidence>
<dbReference type="InParanoid" id="V4WIU3"/>
<dbReference type="STRING" id="85681.V4WIU3"/>
<accession>V4WIU3</accession>
<feature type="non-terminal residue" evidence="2">
    <location>
        <position position="1"/>
    </location>
</feature>
<dbReference type="EMBL" id="KI535697">
    <property type="protein sequence ID" value="ESR66644.1"/>
    <property type="molecule type" value="Genomic_DNA"/>
</dbReference>